<dbReference type="SMART" id="SM00355">
    <property type="entry name" value="ZnF_C2H2"/>
    <property type="match status" value="4"/>
</dbReference>
<feature type="domain" description="C2H2-type" evidence="7">
    <location>
        <begin position="333"/>
        <end position="360"/>
    </location>
</feature>
<dbReference type="Proteomes" id="UP000198287">
    <property type="component" value="Unassembled WGS sequence"/>
</dbReference>
<dbReference type="Gene3D" id="3.30.160.60">
    <property type="entry name" value="Classic Zinc Finger"/>
    <property type="match status" value="3"/>
</dbReference>
<evidence type="ECO:0000256" key="4">
    <source>
        <dbReference type="ARBA" id="ARBA00022833"/>
    </source>
</evidence>
<dbReference type="GO" id="GO:0005634">
    <property type="term" value="C:nucleus"/>
    <property type="evidence" value="ECO:0007669"/>
    <property type="project" value="TreeGrafter"/>
</dbReference>
<evidence type="ECO:0000313" key="8">
    <source>
        <dbReference type="EMBL" id="OXA40853.1"/>
    </source>
</evidence>
<comment type="caution">
    <text evidence="8">The sequence shown here is derived from an EMBL/GenBank/DDBJ whole genome shotgun (WGS) entry which is preliminary data.</text>
</comment>
<dbReference type="FunFam" id="3.30.160.60:FF:000100">
    <property type="entry name" value="Zinc finger 45-like"/>
    <property type="match status" value="1"/>
</dbReference>
<dbReference type="PROSITE" id="PS50157">
    <property type="entry name" value="ZINC_FINGER_C2H2_2"/>
    <property type="match status" value="4"/>
</dbReference>
<reference evidence="8 9" key="1">
    <citation type="submission" date="2015-12" db="EMBL/GenBank/DDBJ databases">
        <title>The genome of Folsomia candida.</title>
        <authorList>
            <person name="Faddeeva A."/>
            <person name="Derks M.F."/>
            <person name="Anvar Y."/>
            <person name="Smit S."/>
            <person name="Van Straalen N."/>
            <person name="Roelofs D."/>
        </authorList>
    </citation>
    <scope>NUCLEOTIDE SEQUENCE [LARGE SCALE GENOMIC DNA]</scope>
    <source>
        <strain evidence="8 9">VU population</strain>
        <tissue evidence="8">Whole body</tissue>
    </source>
</reference>
<dbReference type="OMA" id="CKFNADE"/>
<proteinExistence type="predicted"/>
<keyword evidence="9" id="KW-1185">Reference proteome</keyword>
<sequence length="449" mass="51969">MEQIVVDVGDFSTSMAHLILSINVLLKSTCEIEEQLRQCLQQLIDDDFPNIQNKLGLIQSYHKENEDKVSIKSEEDDERNEEMEESFDWIVIPNLEKPDNLEDEFDKNGNVDVKNTPETTSRIDDDDDENYDSQNLNNSSSDDHIPEEKITKLRKRTPRANLKTNKSNTPIKRKGNPNNEKNLEPDDDNFDPQNLHNSSSSDSIPEEKITKLRKRTSRTNIKPNHLKTPIKQKINPNNEKNLEWDEDDNLDPLNLQNSDDDDYIPEEKVKKPRTRKPRDNPKTKKLKTPSKQKKHPNCESLLCQNCGKSYRSKYYLGIHMATHDANYIPGPGFECDTCHKSFPYQVSLKKHKIAVHGEGPKLLCPQCGALFKHPDVLRRHVLNVHEQVRPHVCPNCPKSFKMKTHLQYHLKTHDPQSTGRRKERSLNLERKGINPVRCKFNADEFSTTS</sequence>
<dbReference type="Pfam" id="PF00096">
    <property type="entry name" value="zf-C2H2"/>
    <property type="match status" value="2"/>
</dbReference>
<feature type="compositionally biased region" description="Basic and acidic residues" evidence="6">
    <location>
        <begin position="141"/>
        <end position="151"/>
    </location>
</feature>
<dbReference type="PANTHER" id="PTHR24409:SF295">
    <property type="entry name" value="AZ2-RELATED"/>
    <property type="match status" value="1"/>
</dbReference>
<feature type="compositionally biased region" description="Polar residues" evidence="6">
    <location>
        <begin position="191"/>
        <end position="203"/>
    </location>
</feature>
<feature type="region of interest" description="Disordered" evidence="6">
    <location>
        <begin position="100"/>
        <end position="295"/>
    </location>
</feature>
<keyword evidence="2" id="KW-0677">Repeat</keyword>
<accession>A0A226D6T2</accession>
<keyword evidence="1" id="KW-0479">Metal-binding</keyword>
<evidence type="ECO:0000259" key="7">
    <source>
        <dbReference type="PROSITE" id="PS50157"/>
    </source>
</evidence>
<gene>
    <name evidence="8" type="ORF">Fcan01_24288</name>
</gene>
<dbReference type="PANTHER" id="PTHR24409">
    <property type="entry name" value="ZINC FINGER PROTEIN 142"/>
    <property type="match status" value="1"/>
</dbReference>
<dbReference type="AlphaFoldDB" id="A0A226D6T2"/>
<evidence type="ECO:0000256" key="1">
    <source>
        <dbReference type="ARBA" id="ARBA00022723"/>
    </source>
</evidence>
<name>A0A226D6T2_FOLCA</name>
<dbReference type="PROSITE" id="PS00028">
    <property type="entry name" value="ZINC_FINGER_C2H2_1"/>
    <property type="match status" value="4"/>
</dbReference>
<feature type="compositionally biased region" description="Acidic residues" evidence="6">
    <location>
        <begin position="74"/>
        <end position="86"/>
    </location>
</feature>
<organism evidence="8 9">
    <name type="scientific">Folsomia candida</name>
    <name type="common">Springtail</name>
    <dbReference type="NCBI Taxonomy" id="158441"/>
    <lineage>
        <taxon>Eukaryota</taxon>
        <taxon>Metazoa</taxon>
        <taxon>Ecdysozoa</taxon>
        <taxon>Arthropoda</taxon>
        <taxon>Hexapoda</taxon>
        <taxon>Collembola</taxon>
        <taxon>Entomobryomorpha</taxon>
        <taxon>Isotomoidea</taxon>
        <taxon>Isotomidae</taxon>
        <taxon>Proisotominae</taxon>
        <taxon>Folsomia</taxon>
    </lineage>
</organism>
<feature type="compositionally biased region" description="Basic residues" evidence="6">
    <location>
        <begin position="283"/>
        <end position="295"/>
    </location>
</feature>
<feature type="domain" description="C2H2-type" evidence="7">
    <location>
        <begin position="362"/>
        <end position="390"/>
    </location>
</feature>
<dbReference type="GO" id="GO:0008270">
    <property type="term" value="F:zinc ion binding"/>
    <property type="evidence" value="ECO:0007669"/>
    <property type="project" value="UniProtKB-KW"/>
</dbReference>
<feature type="region of interest" description="Disordered" evidence="6">
    <location>
        <begin position="65"/>
        <end position="86"/>
    </location>
</feature>
<evidence type="ECO:0000256" key="5">
    <source>
        <dbReference type="PROSITE-ProRule" id="PRU00042"/>
    </source>
</evidence>
<dbReference type="Pfam" id="PF13912">
    <property type="entry name" value="zf-C2H2_6"/>
    <property type="match status" value="1"/>
</dbReference>
<dbReference type="OrthoDB" id="10039931at2759"/>
<dbReference type="GO" id="GO:0000981">
    <property type="term" value="F:DNA-binding transcription factor activity, RNA polymerase II-specific"/>
    <property type="evidence" value="ECO:0007669"/>
    <property type="project" value="TreeGrafter"/>
</dbReference>
<evidence type="ECO:0000256" key="6">
    <source>
        <dbReference type="SAM" id="MobiDB-lite"/>
    </source>
</evidence>
<evidence type="ECO:0000256" key="2">
    <source>
        <dbReference type="ARBA" id="ARBA00022737"/>
    </source>
</evidence>
<dbReference type="GO" id="GO:0000977">
    <property type="term" value="F:RNA polymerase II transcription regulatory region sequence-specific DNA binding"/>
    <property type="evidence" value="ECO:0007669"/>
    <property type="project" value="TreeGrafter"/>
</dbReference>
<feature type="compositionally biased region" description="Polar residues" evidence="6">
    <location>
        <begin position="162"/>
        <end position="180"/>
    </location>
</feature>
<protein>
    <submittedName>
        <fullName evidence="8">Zinc finger protein draculin</fullName>
    </submittedName>
</protein>
<dbReference type="SUPFAM" id="SSF57667">
    <property type="entry name" value="beta-beta-alpha zinc fingers"/>
    <property type="match status" value="2"/>
</dbReference>
<evidence type="ECO:0000256" key="3">
    <source>
        <dbReference type="ARBA" id="ARBA00022771"/>
    </source>
</evidence>
<evidence type="ECO:0000313" key="9">
    <source>
        <dbReference type="Proteomes" id="UP000198287"/>
    </source>
</evidence>
<feature type="domain" description="C2H2-type" evidence="7">
    <location>
        <begin position="301"/>
        <end position="328"/>
    </location>
</feature>
<dbReference type="InterPro" id="IPR013087">
    <property type="entry name" value="Znf_C2H2_type"/>
</dbReference>
<keyword evidence="3 5" id="KW-0863">Zinc-finger</keyword>
<keyword evidence="4" id="KW-0862">Zinc</keyword>
<feature type="domain" description="C2H2-type" evidence="7">
    <location>
        <begin position="391"/>
        <end position="418"/>
    </location>
</feature>
<dbReference type="InterPro" id="IPR036236">
    <property type="entry name" value="Znf_C2H2_sf"/>
</dbReference>
<dbReference type="EMBL" id="LNIX01000031">
    <property type="protein sequence ID" value="OXA40853.1"/>
    <property type="molecule type" value="Genomic_DNA"/>
</dbReference>